<protein>
    <submittedName>
        <fullName evidence="2">Uncharacterized protein</fullName>
    </submittedName>
</protein>
<evidence type="ECO:0000313" key="1">
    <source>
        <dbReference type="EMBL" id="KAA1083274.1"/>
    </source>
</evidence>
<evidence type="ECO:0000313" key="3">
    <source>
        <dbReference type="Proteomes" id="UP000324748"/>
    </source>
</evidence>
<evidence type="ECO:0000313" key="2">
    <source>
        <dbReference type="EMBL" id="KAA1094239.1"/>
    </source>
</evidence>
<evidence type="ECO:0000313" key="4">
    <source>
        <dbReference type="Proteomes" id="UP000325313"/>
    </source>
</evidence>
<dbReference type="Proteomes" id="UP000325313">
    <property type="component" value="Unassembled WGS sequence"/>
</dbReference>
<organism evidence="2 3">
    <name type="scientific">Puccinia graminis f. sp. tritici</name>
    <dbReference type="NCBI Taxonomy" id="56615"/>
    <lineage>
        <taxon>Eukaryota</taxon>
        <taxon>Fungi</taxon>
        <taxon>Dikarya</taxon>
        <taxon>Basidiomycota</taxon>
        <taxon>Pucciniomycotina</taxon>
        <taxon>Pucciniomycetes</taxon>
        <taxon>Pucciniales</taxon>
        <taxon>Pucciniaceae</taxon>
        <taxon>Puccinia</taxon>
    </lineage>
</organism>
<keyword evidence="3" id="KW-1185">Reference proteome</keyword>
<gene>
    <name evidence="2" type="ORF">PGT21_014538</name>
    <name evidence="1" type="ORF">PGTUg99_022478</name>
</gene>
<reference evidence="3 4" key="1">
    <citation type="submission" date="2019-05" db="EMBL/GenBank/DDBJ databases">
        <title>Emergence of the Ug99 lineage of the wheat stem rust pathogen through somatic hybridization.</title>
        <authorList>
            <person name="Li F."/>
            <person name="Upadhyaya N.M."/>
            <person name="Sperschneider J."/>
            <person name="Matny O."/>
            <person name="Nguyen-Phuc H."/>
            <person name="Mago R."/>
            <person name="Raley C."/>
            <person name="Miller M.E."/>
            <person name="Silverstein K.A.T."/>
            <person name="Henningsen E."/>
            <person name="Hirsch C.D."/>
            <person name="Visser B."/>
            <person name="Pretorius Z.A."/>
            <person name="Steffenson B.J."/>
            <person name="Schwessinger B."/>
            <person name="Dodds P.N."/>
            <person name="Figueroa M."/>
        </authorList>
    </citation>
    <scope>NUCLEOTIDE SEQUENCE [LARGE SCALE GENOMIC DNA]</scope>
    <source>
        <strain evidence="2">21-0</strain>
        <strain evidence="1 4">Ug99</strain>
    </source>
</reference>
<sequence>MKASEISEIETVGHSGQATLSGQNLAEEKLPTRISSANYDFNNKKDVRLYWNSQFKILKSSNTKRDFESFKTKLKNKKRLQIERLSDQISRHFINIEISEILHDIRCGSK</sequence>
<accession>A0A5B0P2G8</accession>
<dbReference type="Proteomes" id="UP000324748">
    <property type="component" value="Unassembled WGS sequence"/>
</dbReference>
<name>A0A5B0P2G8_PUCGR</name>
<dbReference type="EMBL" id="VDEP01000438">
    <property type="protein sequence ID" value="KAA1083274.1"/>
    <property type="molecule type" value="Genomic_DNA"/>
</dbReference>
<proteinExistence type="predicted"/>
<dbReference type="AlphaFoldDB" id="A0A5B0P2G8"/>
<comment type="caution">
    <text evidence="2">The sequence shown here is derived from an EMBL/GenBank/DDBJ whole genome shotgun (WGS) entry which is preliminary data.</text>
</comment>
<dbReference type="EMBL" id="VSWC01000079">
    <property type="protein sequence ID" value="KAA1094239.1"/>
    <property type="molecule type" value="Genomic_DNA"/>
</dbReference>